<keyword evidence="10 11" id="KW-0472">Membrane</keyword>
<dbReference type="PANTHER" id="PTHR45569:SF1">
    <property type="entry name" value="SENSOR PROTEIN KDPD"/>
    <property type="match status" value="1"/>
</dbReference>
<evidence type="ECO:0000259" key="12">
    <source>
        <dbReference type="Pfam" id="PF02702"/>
    </source>
</evidence>
<evidence type="ECO:0000256" key="1">
    <source>
        <dbReference type="ARBA" id="ARBA00004141"/>
    </source>
</evidence>
<comment type="caution">
    <text evidence="14">The sequence shown here is derived from an EMBL/GenBank/DDBJ whole genome shotgun (WGS) entry which is preliminary data.</text>
</comment>
<evidence type="ECO:0000256" key="7">
    <source>
        <dbReference type="ARBA" id="ARBA00022840"/>
    </source>
</evidence>
<comment type="subcellular location">
    <subcellularLocation>
        <location evidence="1">Membrane</location>
        <topology evidence="1">Multi-pass membrane protein</topology>
    </subcellularLocation>
</comment>
<dbReference type="Gene3D" id="3.30.450.40">
    <property type="match status" value="1"/>
</dbReference>
<proteinExistence type="predicted"/>
<dbReference type="InterPro" id="IPR029016">
    <property type="entry name" value="GAF-like_dom_sf"/>
</dbReference>
<dbReference type="Gene3D" id="3.40.50.300">
    <property type="entry name" value="P-loop containing nucleotide triphosphate hydrolases"/>
    <property type="match status" value="1"/>
</dbReference>
<accession>A0ABS2MJZ4</accession>
<evidence type="ECO:0000256" key="6">
    <source>
        <dbReference type="ARBA" id="ARBA00022777"/>
    </source>
</evidence>
<gene>
    <name evidence="14" type="ORF">JOD41_000991</name>
</gene>
<evidence type="ECO:0000313" key="15">
    <source>
        <dbReference type="Proteomes" id="UP000720595"/>
    </source>
</evidence>
<dbReference type="Pfam" id="PF13493">
    <property type="entry name" value="DUF4118"/>
    <property type="match status" value="1"/>
</dbReference>
<evidence type="ECO:0000256" key="4">
    <source>
        <dbReference type="ARBA" id="ARBA00022692"/>
    </source>
</evidence>
<evidence type="ECO:0000256" key="9">
    <source>
        <dbReference type="ARBA" id="ARBA00023012"/>
    </source>
</evidence>
<dbReference type="SUPFAM" id="SSF52540">
    <property type="entry name" value="P-loop containing nucleoside triphosphate hydrolases"/>
    <property type="match status" value="1"/>
</dbReference>
<evidence type="ECO:0000256" key="11">
    <source>
        <dbReference type="SAM" id="Phobius"/>
    </source>
</evidence>
<feature type="domain" description="Signal transduction histidine kinase osmosensitive K+ channel sensor N-terminal" evidence="12">
    <location>
        <begin position="3"/>
        <end position="212"/>
    </location>
</feature>
<dbReference type="InterPro" id="IPR027417">
    <property type="entry name" value="P-loop_NTPase"/>
</dbReference>
<keyword evidence="4 11" id="KW-0812">Transmembrane</keyword>
<dbReference type="Pfam" id="PF02702">
    <property type="entry name" value="KdpD"/>
    <property type="match status" value="1"/>
</dbReference>
<keyword evidence="7" id="KW-0067">ATP-binding</keyword>
<dbReference type="RefSeq" id="WP_195443494.1">
    <property type="nucleotide sequence ID" value="NZ_JAFBDH010000004.1"/>
</dbReference>
<feature type="transmembrane region" description="Helical" evidence="11">
    <location>
        <begin position="422"/>
        <end position="443"/>
    </location>
</feature>
<keyword evidence="6 14" id="KW-0418">Kinase</keyword>
<organism evidence="14 15">
    <name type="scientific">Peptoniphilus gorbachii</name>
    <dbReference type="NCBI Taxonomy" id="411567"/>
    <lineage>
        <taxon>Bacteria</taxon>
        <taxon>Bacillati</taxon>
        <taxon>Bacillota</taxon>
        <taxon>Tissierellia</taxon>
        <taxon>Tissierellales</taxon>
        <taxon>Peptoniphilaceae</taxon>
        <taxon>Peptoniphilus</taxon>
    </lineage>
</organism>
<dbReference type="PANTHER" id="PTHR45569">
    <property type="entry name" value="SENSOR PROTEIN KDPD"/>
    <property type="match status" value="1"/>
</dbReference>
<feature type="transmembrane region" description="Helical" evidence="11">
    <location>
        <begin position="449"/>
        <end position="467"/>
    </location>
</feature>
<dbReference type="Proteomes" id="UP000720595">
    <property type="component" value="Unassembled WGS sequence"/>
</dbReference>
<dbReference type="GO" id="GO:0004673">
    <property type="term" value="F:protein histidine kinase activity"/>
    <property type="evidence" value="ECO:0007669"/>
    <property type="project" value="UniProtKB-EC"/>
</dbReference>
<keyword evidence="5" id="KW-0547">Nucleotide-binding</keyword>
<evidence type="ECO:0000313" key="14">
    <source>
        <dbReference type="EMBL" id="MBM7550256.1"/>
    </source>
</evidence>
<keyword evidence="8 11" id="KW-1133">Transmembrane helix</keyword>
<dbReference type="Gene3D" id="1.20.120.620">
    <property type="entry name" value="Backbone structure of the membrane domain of e. Coli histidine kinase receptor kdpd"/>
    <property type="match status" value="1"/>
</dbReference>
<evidence type="ECO:0000256" key="3">
    <source>
        <dbReference type="ARBA" id="ARBA00022679"/>
    </source>
</evidence>
<reference evidence="14 15" key="1">
    <citation type="submission" date="2021-01" db="EMBL/GenBank/DDBJ databases">
        <title>Genomic Encyclopedia of Type Strains, Phase IV (KMG-IV): sequencing the most valuable type-strain genomes for metagenomic binning, comparative biology and taxonomic classification.</title>
        <authorList>
            <person name="Goeker M."/>
        </authorList>
    </citation>
    <scope>NUCLEOTIDE SEQUENCE [LARGE SCALE GENOMIC DNA]</scope>
    <source>
        <strain evidence="14 15">DSM 21461</strain>
    </source>
</reference>
<evidence type="ECO:0000256" key="10">
    <source>
        <dbReference type="ARBA" id="ARBA00023136"/>
    </source>
</evidence>
<dbReference type="EC" id="2.7.13.3" evidence="14"/>
<dbReference type="InterPro" id="IPR038318">
    <property type="entry name" value="KdpD_sf"/>
</dbReference>
<keyword evidence="3 14" id="KW-0808">Transferase</keyword>
<evidence type="ECO:0000259" key="13">
    <source>
        <dbReference type="Pfam" id="PF13493"/>
    </source>
</evidence>
<dbReference type="CDD" id="cd01987">
    <property type="entry name" value="USP_KdpD-like"/>
    <property type="match status" value="1"/>
</dbReference>
<feature type="domain" description="Sensor protein KdpD transmembrane" evidence="13">
    <location>
        <begin position="374"/>
        <end position="474"/>
    </location>
</feature>
<dbReference type="InterPro" id="IPR052023">
    <property type="entry name" value="Histidine_kinase_KdpD"/>
</dbReference>
<dbReference type="InterPro" id="IPR003852">
    <property type="entry name" value="Sig_transdc_His_kinase_KdpD_N"/>
</dbReference>
<feature type="transmembrane region" description="Helical" evidence="11">
    <location>
        <begin position="373"/>
        <end position="393"/>
    </location>
</feature>
<dbReference type="InterPro" id="IPR025201">
    <property type="entry name" value="KdpD_TM"/>
</dbReference>
<dbReference type="EMBL" id="JAFBDH010000004">
    <property type="protein sequence ID" value="MBM7550256.1"/>
    <property type="molecule type" value="Genomic_DNA"/>
</dbReference>
<sequence>MEKKGELTIFFGYCAGVGKTYNMLEVAHEKYLEGIDVVVGYVELHDRKDTLALMNGLDIIDYKKINYKDHIFNELDIDKALDRKPDIILVDELAHTNAPGSRHKKRYQDVEELLRAGIDVYTTLNVQHLESLHDIVESITNIKVNERIPDYVFDNADHIKIIDIEVEQLIERLKEGKIYNYSQSKKALDNFFTIDNLISLREIALRRYADKINLYTDEKNKPFLKEHILVCLGPSPTNQKVIRTAYRMANSFHAEFSALYVETSESKNFSNTEKNNLQKNIDLAKHLKANIVSSYGDDISFQISQYAKLSGVSKLVLGRSSQKISFLNKTTIIDEITKDAPNLDIFIIPDANSEYKKKNIRLDEFVHFDREDLIVTLLILLATTVLSYALFIFDFNTTNIVLLYTLSSCIVGYTTKHPIYNMLALLLNILIIDFIFIPPYYSLRIYSKEYLMIFIIMIIVSFFISLMQNRLKKENILTTQQSHSLEVLLKTSQRLQLSKNYDEVMYETCYQLHKLLNKVIIFYPVFKSSLLSPIIYNPKNVANMKEIYLQDSEKTVAKWVFLNNDSAGAGTNTLTNANGLYFAIRKNSAVYGVVGIDMSDKSIGSQLSVNDKSLLIAMLNEIALAIDSLENKSCYINLNKI</sequence>
<dbReference type="SUPFAM" id="SSF52402">
    <property type="entry name" value="Adenine nucleotide alpha hydrolases-like"/>
    <property type="match status" value="1"/>
</dbReference>
<keyword evidence="9" id="KW-0902">Two-component regulatory system</keyword>
<name>A0ABS2MJZ4_9FIRM</name>
<keyword evidence="15" id="KW-1185">Reference proteome</keyword>
<evidence type="ECO:0000256" key="2">
    <source>
        <dbReference type="ARBA" id="ARBA00022553"/>
    </source>
</evidence>
<evidence type="ECO:0000256" key="8">
    <source>
        <dbReference type="ARBA" id="ARBA00022989"/>
    </source>
</evidence>
<evidence type="ECO:0000256" key="5">
    <source>
        <dbReference type="ARBA" id="ARBA00022741"/>
    </source>
</evidence>
<protein>
    <submittedName>
        <fullName evidence="14">Two-component system sensor histidine kinase KdpD</fullName>
        <ecNumber evidence="14">2.7.13.3</ecNumber>
    </submittedName>
</protein>
<keyword evidence="2" id="KW-0597">Phosphoprotein</keyword>